<evidence type="ECO:0008006" key="5">
    <source>
        <dbReference type="Google" id="ProtNLM"/>
    </source>
</evidence>
<comment type="caution">
    <text evidence="3">The sequence shown here is derived from an EMBL/GenBank/DDBJ whole genome shotgun (WGS) entry which is preliminary data.</text>
</comment>
<evidence type="ECO:0000313" key="3">
    <source>
        <dbReference type="EMBL" id="KAG0582245.1"/>
    </source>
</evidence>
<name>A0A8T0IGV4_CERPU</name>
<keyword evidence="2" id="KW-0732">Signal</keyword>
<organism evidence="3 4">
    <name type="scientific">Ceratodon purpureus</name>
    <name type="common">Fire moss</name>
    <name type="synonym">Dicranum purpureum</name>
    <dbReference type="NCBI Taxonomy" id="3225"/>
    <lineage>
        <taxon>Eukaryota</taxon>
        <taxon>Viridiplantae</taxon>
        <taxon>Streptophyta</taxon>
        <taxon>Embryophyta</taxon>
        <taxon>Bryophyta</taxon>
        <taxon>Bryophytina</taxon>
        <taxon>Bryopsida</taxon>
        <taxon>Dicranidae</taxon>
        <taxon>Pseudoditrichales</taxon>
        <taxon>Ditrichaceae</taxon>
        <taxon>Ceratodon</taxon>
    </lineage>
</organism>
<reference evidence="3" key="1">
    <citation type="submission" date="2020-06" db="EMBL/GenBank/DDBJ databases">
        <title>WGS assembly of Ceratodon purpureus strain R40.</title>
        <authorList>
            <person name="Carey S.B."/>
            <person name="Jenkins J."/>
            <person name="Shu S."/>
            <person name="Lovell J.T."/>
            <person name="Sreedasyam A."/>
            <person name="Maumus F."/>
            <person name="Tiley G.P."/>
            <person name="Fernandez-Pozo N."/>
            <person name="Barry K."/>
            <person name="Chen C."/>
            <person name="Wang M."/>
            <person name="Lipzen A."/>
            <person name="Daum C."/>
            <person name="Saski C.A."/>
            <person name="Payton A.C."/>
            <person name="Mcbreen J.C."/>
            <person name="Conrad R.E."/>
            <person name="Kollar L.M."/>
            <person name="Olsson S."/>
            <person name="Huttunen S."/>
            <person name="Landis J.B."/>
            <person name="Wickett N.J."/>
            <person name="Johnson M.G."/>
            <person name="Rensing S.A."/>
            <person name="Grimwood J."/>
            <person name="Schmutz J."/>
            <person name="Mcdaniel S.F."/>
        </authorList>
    </citation>
    <scope>NUCLEOTIDE SEQUENCE</scope>
    <source>
        <strain evidence="3">R40</strain>
    </source>
</reference>
<feature type="signal peptide" evidence="2">
    <location>
        <begin position="1"/>
        <end position="18"/>
    </location>
</feature>
<feature type="chain" id="PRO_5035740039" description="Secreted protein" evidence="2">
    <location>
        <begin position="19"/>
        <end position="85"/>
    </location>
</feature>
<accession>A0A8T0IGV4</accession>
<dbReference type="AlphaFoldDB" id="A0A8T0IGV4"/>
<dbReference type="Proteomes" id="UP000822688">
    <property type="component" value="Chromosome 3"/>
</dbReference>
<feature type="compositionally biased region" description="Basic and acidic residues" evidence="1">
    <location>
        <begin position="58"/>
        <end position="70"/>
    </location>
</feature>
<keyword evidence="4" id="KW-1185">Reference proteome</keyword>
<feature type="region of interest" description="Disordered" evidence="1">
    <location>
        <begin position="57"/>
        <end position="85"/>
    </location>
</feature>
<gene>
    <name evidence="3" type="ORF">KC19_3G045600</name>
</gene>
<protein>
    <recommendedName>
        <fullName evidence="5">Secreted protein</fullName>
    </recommendedName>
</protein>
<sequence length="85" mass="9628">MRTRNVPLILRFLLRANACNVKSSASDHSDFCRQEGPQCLRCRCQPLLWRTHCCRSPPHPEERWLRESRGGHLASGGSRSLGAPC</sequence>
<evidence type="ECO:0000256" key="2">
    <source>
        <dbReference type="SAM" id="SignalP"/>
    </source>
</evidence>
<proteinExistence type="predicted"/>
<evidence type="ECO:0000313" key="4">
    <source>
        <dbReference type="Proteomes" id="UP000822688"/>
    </source>
</evidence>
<evidence type="ECO:0000256" key="1">
    <source>
        <dbReference type="SAM" id="MobiDB-lite"/>
    </source>
</evidence>
<dbReference type="EMBL" id="CM026423">
    <property type="protein sequence ID" value="KAG0582245.1"/>
    <property type="molecule type" value="Genomic_DNA"/>
</dbReference>